<name>A0ABM9QHC6_9FIRM</name>
<keyword evidence="2" id="KW-1185">Reference proteome</keyword>
<protein>
    <submittedName>
        <fullName evidence="1">Hypothetical phage protein</fullName>
    </submittedName>
</protein>
<reference evidence="1 2" key="1">
    <citation type="journal article" date="2014" name="Int. J. Syst. Evol. Microbiol.">
        <title>Complete genome of a new Firmicutes species belonging to the dominant human colonic microbiota ('Ruminococcus bicirculans') reveals two chromosomes and a selective capacity to utilize plant glucans.</title>
        <authorList>
            <consortium name="NISC Comparative Sequencing Program"/>
            <person name="Wegmann U."/>
            <person name="Louis P."/>
            <person name="Goesmann A."/>
            <person name="Henrissat B."/>
            <person name="Duncan S.H."/>
            <person name="Flint H.J."/>
        </authorList>
    </citation>
    <scope>NUCLEOTIDE SEQUENCE [LARGE SCALE GENOMIC DNA]</scope>
    <source>
        <strain evidence="1 2">80/3</strain>
    </source>
</reference>
<dbReference type="Pfam" id="PF24829">
    <property type="entry name" value="Phage_connect_2"/>
    <property type="match status" value="1"/>
</dbReference>
<dbReference type="RefSeq" id="WP_051706655.1">
    <property type="nucleotide sequence ID" value="NZ_HF545616.1"/>
</dbReference>
<evidence type="ECO:0000313" key="2">
    <source>
        <dbReference type="Proteomes" id="UP000027600"/>
    </source>
</evidence>
<accession>A0ABM9QHC6</accession>
<evidence type="ECO:0000313" key="1">
    <source>
        <dbReference type="EMBL" id="CCO05283.1"/>
    </source>
</evidence>
<proteinExistence type="predicted"/>
<dbReference type="Proteomes" id="UP000027600">
    <property type="component" value="Chromosome I"/>
</dbReference>
<dbReference type="InterPro" id="IPR056951">
    <property type="entry name" value="Phage_connect_2"/>
</dbReference>
<sequence length="102" mass="11894">MKDNISEQYVIAFRAALRINHTRLDDEIKDIISAARADLQLEGIRRDKVCDEDDPLIKRAISAYVKAEFGLDNADAPKYRESYEMLKRKLTLSDEYLETREE</sequence>
<dbReference type="EMBL" id="HF545616">
    <property type="protein sequence ID" value="CCO05283.1"/>
    <property type="molecule type" value="Genomic_DNA"/>
</dbReference>
<gene>
    <name evidence="1" type="ORF">RBI_I01581</name>
</gene>
<organism evidence="1 2">
    <name type="scientific">Ruminococcus bicirculans</name>
    <name type="common">ex Wegman et al. 2014</name>
    <dbReference type="NCBI Taxonomy" id="1160721"/>
    <lineage>
        <taxon>Bacteria</taxon>
        <taxon>Bacillati</taxon>
        <taxon>Bacillota</taxon>
        <taxon>Clostridia</taxon>
        <taxon>Eubacteriales</taxon>
        <taxon>Oscillospiraceae</taxon>
        <taxon>Ruminococcus</taxon>
    </lineage>
</organism>